<dbReference type="GeneID" id="54422928"/>
<dbReference type="AlphaFoldDB" id="A0A6G1GFY6"/>
<proteinExistence type="predicted"/>
<reference evidence="3" key="2">
    <citation type="submission" date="2020-04" db="EMBL/GenBank/DDBJ databases">
        <authorList>
            <consortium name="NCBI Genome Project"/>
        </authorList>
    </citation>
    <scope>NUCLEOTIDE SEQUENCE</scope>
    <source>
        <strain evidence="3">CBS 781.70</strain>
    </source>
</reference>
<evidence type="ECO:0000313" key="2">
    <source>
        <dbReference type="Proteomes" id="UP000504638"/>
    </source>
</evidence>
<dbReference type="InterPro" id="IPR036397">
    <property type="entry name" value="RNaseH_sf"/>
</dbReference>
<keyword evidence="2" id="KW-1185">Reference proteome</keyword>
<gene>
    <name evidence="1 3" type="ORF">P152DRAFT_504289</name>
</gene>
<reference evidence="3" key="3">
    <citation type="submission" date="2025-04" db="UniProtKB">
        <authorList>
            <consortium name="RefSeq"/>
        </authorList>
    </citation>
    <scope>IDENTIFICATION</scope>
    <source>
        <strain evidence="3">CBS 781.70</strain>
    </source>
</reference>
<evidence type="ECO:0000313" key="1">
    <source>
        <dbReference type="EMBL" id="KAF1816770.1"/>
    </source>
</evidence>
<protein>
    <recommendedName>
        <fullName evidence="4">Tc1-like transposase DDE domain-containing protein</fullName>
    </recommendedName>
</protein>
<accession>A0A6G1GFY6</accession>
<dbReference type="Gene3D" id="3.30.420.10">
    <property type="entry name" value="Ribonuclease H-like superfamily/Ribonuclease H"/>
    <property type="match status" value="1"/>
</dbReference>
<reference evidence="1 3" key="1">
    <citation type="submission" date="2020-01" db="EMBL/GenBank/DDBJ databases">
        <authorList>
            <consortium name="DOE Joint Genome Institute"/>
            <person name="Haridas S."/>
            <person name="Albert R."/>
            <person name="Binder M."/>
            <person name="Bloem J."/>
            <person name="Labutti K."/>
            <person name="Salamov A."/>
            <person name="Andreopoulos B."/>
            <person name="Baker S.E."/>
            <person name="Barry K."/>
            <person name="Bills G."/>
            <person name="Bluhm B.H."/>
            <person name="Cannon C."/>
            <person name="Castanera R."/>
            <person name="Culley D.E."/>
            <person name="Daum C."/>
            <person name="Ezra D."/>
            <person name="Gonzalez J.B."/>
            <person name="Henrissat B."/>
            <person name="Kuo A."/>
            <person name="Liang C."/>
            <person name="Lipzen A."/>
            <person name="Lutzoni F."/>
            <person name="Magnuson J."/>
            <person name="Mondo S."/>
            <person name="Nolan M."/>
            <person name="Ohm R."/>
            <person name="Pangilinan J."/>
            <person name="Park H.-J."/>
            <person name="Ramirez L."/>
            <person name="Alfaro M."/>
            <person name="Sun H."/>
            <person name="Tritt A."/>
            <person name="Yoshinaga Y."/>
            <person name="Zwiers L.-H."/>
            <person name="Turgeon B.G."/>
            <person name="Goodwin S.B."/>
            <person name="Spatafora J.W."/>
            <person name="Crous P.W."/>
            <person name="Grigoriev I.V."/>
        </authorList>
    </citation>
    <scope>NUCLEOTIDE SEQUENCE</scope>
    <source>
        <strain evidence="1 3">CBS 781.70</strain>
    </source>
</reference>
<dbReference type="GO" id="GO:0003676">
    <property type="term" value="F:nucleic acid binding"/>
    <property type="evidence" value="ECO:0007669"/>
    <property type="project" value="InterPro"/>
</dbReference>
<sequence length="327" mass="37820">MMVSTRNHTQRTKSKVYQHFGVPYQPGTRLPGEDPRGRPRLVETKDINEMERIIEDQDVYGRTMSWEALGYEAGLDVSGRTIERAMGTKDYHRCVACNKTWISQNQAKKRVDWATLMKARYPTKYAWRKVRFSDESHAGHGPQGKLIIIRRKGERYCPKCVQRERDVKEDAKKKVHVWGAAGYDFKSDLITYDVPSNTTGKMSQRVYIDSILDPIIKPWIQNGHDFVLEEDQVSGHGPARSKGNIVKEWKAQNGLKHYFNCASSPDLAIIENCFQPMKQHIRKYTHWEPEETLQLLKEGRVDIKQECINSRVDSMPERLQAVIDVEG</sequence>
<dbReference type="RefSeq" id="XP_033538401.1">
    <property type="nucleotide sequence ID" value="XM_033682358.1"/>
</dbReference>
<dbReference type="OrthoDB" id="3943628at2759"/>
<dbReference type="EMBL" id="ML975149">
    <property type="protein sequence ID" value="KAF1816770.1"/>
    <property type="molecule type" value="Genomic_DNA"/>
</dbReference>
<organism evidence="1">
    <name type="scientific">Eremomyces bilateralis CBS 781.70</name>
    <dbReference type="NCBI Taxonomy" id="1392243"/>
    <lineage>
        <taxon>Eukaryota</taxon>
        <taxon>Fungi</taxon>
        <taxon>Dikarya</taxon>
        <taxon>Ascomycota</taxon>
        <taxon>Pezizomycotina</taxon>
        <taxon>Dothideomycetes</taxon>
        <taxon>Dothideomycetes incertae sedis</taxon>
        <taxon>Eremomycetales</taxon>
        <taxon>Eremomycetaceae</taxon>
        <taxon>Eremomyces</taxon>
    </lineage>
</organism>
<evidence type="ECO:0000313" key="3">
    <source>
        <dbReference type="RefSeq" id="XP_033538401.1"/>
    </source>
</evidence>
<evidence type="ECO:0008006" key="4">
    <source>
        <dbReference type="Google" id="ProtNLM"/>
    </source>
</evidence>
<dbReference type="Proteomes" id="UP000504638">
    <property type="component" value="Unplaced"/>
</dbReference>
<name>A0A6G1GFY6_9PEZI</name>